<organism evidence="1 2">
    <name type="scientific">Allotamlana fucoidanivorans</name>
    <dbReference type="NCBI Taxonomy" id="2583814"/>
    <lineage>
        <taxon>Bacteria</taxon>
        <taxon>Pseudomonadati</taxon>
        <taxon>Bacteroidota</taxon>
        <taxon>Flavobacteriia</taxon>
        <taxon>Flavobacteriales</taxon>
        <taxon>Flavobacteriaceae</taxon>
        <taxon>Allotamlana</taxon>
    </lineage>
</organism>
<dbReference type="Pfam" id="PF00756">
    <property type="entry name" value="Esterase"/>
    <property type="match status" value="2"/>
</dbReference>
<evidence type="ECO:0000313" key="1">
    <source>
        <dbReference type="EMBL" id="TNJ45206.1"/>
    </source>
</evidence>
<gene>
    <name evidence="1" type="ORF">FGF67_05715</name>
</gene>
<sequence>MYRWCVLVCSALFLWSCFGKKNDKDNPILGDELVTFIVKGLPESHDFNNDLFISGNFEGWSGGRNLFKLKKLRNQYQITVPKYKEHISFKFTKGDWNSVECASDGNPIENRVYSFNKLNDTVNIHIVNWQDSGHVNSSTAAANVTVFAENYNIPQLKRTRKITVYLPPNYESSTNYYPVLYLQDGQNVFDIKTSYSGEWEVDETLNKLYEKLGFGLIVVAVDHGNDKRLSEYAPWDAERHGKGEAKGYLDFLVNTLKSEIDHTFRTKSNPENTAIIGASMGGLFAHYAAFERPGVFGKSAVFSPSFWYFNQVYDFTTKRAHAANKSKVYLLGGGKESSDMETHVTKMYTLLINQGFNRQNLKMKITPEGTHSESFWKNEFETAIKWLFNMPETTMTFKPYRGINVSNGSLMRLEGYTSKYIVSRPVDVWLPENYSEDKKYAVLYMHDGQMLFDPASTWNKQAWKVDKVATKLLNKGVVKDFIIVGIHNIKNLRWQDLFPQKVFKNLSPDIQKKALALKADPNSDKALHGDNYLRFIVQELKPLVDEQFSTYTNLENTFVAGSSMGGLMSMYAICEYPNVFGAAACLSTHWPGVVPVSDTFSTVPHAILNYMETHLPNPKTHRLYFDYGTETLDKHYLQYALQVENILKPNGYTKPQYENFKFQGADHTESAWNKRLHIPLTYLLKK</sequence>
<evidence type="ECO:0000313" key="2">
    <source>
        <dbReference type="Proteomes" id="UP000308713"/>
    </source>
</evidence>
<comment type="caution">
    <text evidence="1">The sequence shown here is derived from an EMBL/GenBank/DDBJ whole genome shotgun (WGS) entry which is preliminary data.</text>
</comment>
<name>A0A5C4SM97_9FLAO</name>
<dbReference type="Proteomes" id="UP000308713">
    <property type="component" value="Unassembled WGS sequence"/>
</dbReference>
<proteinExistence type="predicted"/>
<dbReference type="InterPro" id="IPR029058">
    <property type="entry name" value="AB_hydrolase_fold"/>
</dbReference>
<protein>
    <submittedName>
        <fullName evidence="1">Alpha/beta hydrolase</fullName>
    </submittedName>
</protein>
<dbReference type="EMBL" id="VDCS01000005">
    <property type="protein sequence ID" value="TNJ45206.1"/>
    <property type="molecule type" value="Genomic_DNA"/>
</dbReference>
<dbReference type="GO" id="GO:0016787">
    <property type="term" value="F:hydrolase activity"/>
    <property type="evidence" value="ECO:0007669"/>
    <property type="project" value="UniProtKB-KW"/>
</dbReference>
<dbReference type="InterPro" id="IPR050583">
    <property type="entry name" value="Mycobacterial_A85_antigen"/>
</dbReference>
<reference evidence="1 2" key="1">
    <citation type="submission" date="2019-05" db="EMBL/GenBank/DDBJ databases">
        <title>Tamlana fucoidanivorans sp. nov., isolated from the surface of algae collected from Fujian province in China.</title>
        <authorList>
            <person name="Li J."/>
        </authorList>
    </citation>
    <scope>NUCLEOTIDE SEQUENCE [LARGE SCALE GENOMIC DNA]</scope>
    <source>
        <strain evidence="1 2">CW2-9</strain>
    </source>
</reference>
<dbReference type="SUPFAM" id="SSF53474">
    <property type="entry name" value="alpha/beta-Hydrolases"/>
    <property type="match status" value="2"/>
</dbReference>
<keyword evidence="1" id="KW-0378">Hydrolase</keyword>
<accession>A0A5C4SM97</accession>
<dbReference type="PANTHER" id="PTHR48098">
    <property type="entry name" value="ENTEROCHELIN ESTERASE-RELATED"/>
    <property type="match status" value="1"/>
</dbReference>
<dbReference type="OrthoDB" id="9784036at2"/>
<dbReference type="AlphaFoldDB" id="A0A5C4SM97"/>
<dbReference type="InterPro" id="IPR000801">
    <property type="entry name" value="Esterase-like"/>
</dbReference>
<dbReference type="PANTHER" id="PTHR48098:SF6">
    <property type="entry name" value="FERRI-BACILLIBACTIN ESTERASE BESA"/>
    <property type="match status" value="1"/>
</dbReference>
<keyword evidence="2" id="KW-1185">Reference proteome</keyword>
<dbReference type="Gene3D" id="3.40.50.1820">
    <property type="entry name" value="alpha/beta hydrolase"/>
    <property type="match status" value="2"/>
</dbReference>
<dbReference type="RefSeq" id="WP_139695617.1">
    <property type="nucleotide sequence ID" value="NZ_CP074074.1"/>
</dbReference>